<feature type="transmembrane region" description="Helical" evidence="19">
    <location>
        <begin position="131"/>
        <end position="152"/>
    </location>
</feature>
<evidence type="ECO:0000256" key="10">
    <source>
        <dbReference type="ARBA" id="ARBA00022692"/>
    </source>
</evidence>
<dbReference type="HAMAP" id="MF_00719">
    <property type="entry name" value="CobS"/>
    <property type="match status" value="1"/>
</dbReference>
<dbReference type="EC" id="2.7.8.26" evidence="5 19"/>
<keyword evidence="12 19" id="KW-1133">Transmembrane helix</keyword>
<name>A0ABY7T0V5_9RHOB</name>
<feature type="transmembrane region" description="Helical" evidence="19">
    <location>
        <begin position="33"/>
        <end position="55"/>
    </location>
</feature>
<evidence type="ECO:0000256" key="17">
    <source>
        <dbReference type="ARBA" id="ARBA00048623"/>
    </source>
</evidence>
<evidence type="ECO:0000256" key="4">
    <source>
        <dbReference type="ARBA" id="ARBA00010561"/>
    </source>
</evidence>
<keyword evidence="9 19" id="KW-0808">Transferase</keyword>
<protein>
    <recommendedName>
        <fullName evidence="6 19">Adenosylcobinamide-GDP ribazoletransferase</fullName>
        <ecNumber evidence="5 19">2.7.8.26</ecNumber>
    </recommendedName>
    <alternativeName>
        <fullName evidence="16 19">Cobalamin synthase</fullName>
    </alternativeName>
    <alternativeName>
        <fullName evidence="15 19">Cobalamin-5'-phosphate synthase</fullName>
    </alternativeName>
</protein>
<evidence type="ECO:0000313" key="21">
    <source>
        <dbReference type="Proteomes" id="UP001218412"/>
    </source>
</evidence>
<dbReference type="RefSeq" id="WP_272860290.1">
    <property type="nucleotide sequence ID" value="NZ_CP067134.1"/>
</dbReference>
<evidence type="ECO:0000256" key="2">
    <source>
        <dbReference type="ARBA" id="ARBA00004651"/>
    </source>
</evidence>
<keyword evidence="21" id="KW-1185">Reference proteome</keyword>
<evidence type="ECO:0000256" key="13">
    <source>
        <dbReference type="ARBA" id="ARBA00023136"/>
    </source>
</evidence>
<comment type="subcellular location">
    <subcellularLocation>
        <location evidence="2 19">Cell membrane</location>
        <topology evidence="2 19">Multi-pass membrane protein</topology>
    </subcellularLocation>
</comment>
<evidence type="ECO:0000256" key="7">
    <source>
        <dbReference type="ARBA" id="ARBA00022475"/>
    </source>
</evidence>
<dbReference type="InterPro" id="IPR003805">
    <property type="entry name" value="CobS"/>
</dbReference>
<keyword evidence="10 19" id="KW-0812">Transmembrane</keyword>
<comment type="cofactor">
    <cofactor evidence="1 19">
        <name>Mg(2+)</name>
        <dbReference type="ChEBI" id="CHEBI:18420"/>
    </cofactor>
</comment>
<evidence type="ECO:0000256" key="11">
    <source>
        <dbReference type="ARBA" id="ARBA00022842"/>
    </source>
</evidence>
<keyword evidence="7 19" id="KW-1003">Cell membrane</keyword>
<organism evidence="20 21">
    <name type="scientific">Paracoccus stylophorae</name>
    <dbReference type="NCBI Taxonomy" id="659350"/>
    <lineage>
        <taxon>Bacteria</taxon>
        <taxon>Pseudomonadati</taxon>
        <taxon>Pseudomonadota</taxon>
        <taxon>Alphaproteobacteria</taxon>
        <taxon>Rhodobacterales</taxon>
        <taxon>Paracoccaceae</taxon>
        <taxon>Paracoccus</taxon>
    </lineage>
</organism>
<evidence type="ECO:0000256" key="12">
    <source>
        <dbReference type="ARBA" id="ARBA00022989"/>
    </source>
</evidence>
<evidence type="ECO:0000256" key="19">
    <source>
        <dbReference type="HAMAP-Rule" id="MF_00719"/>
    </source>
</evidence>
<dbReference type="Pfam" id="PF02654">
    <property type="entry name" value="CobS"/>
    <property type="match status" value="1"/>
</dbReference>
<evidence type="ECO:0000313" key="20">
    <source>
        <dbReference type="EMBL" id="WCR12186.1"/>
    </source>
</evidence>
<gene>
    <name evidence="19" type="primary">cobS</name>
    <name evidence="20" type="ORF">JHW45_07615</name>
</gene>
<comment type="similarity">
    <text evidence="4 19">Belongs to the CobS family.</text>
</comment>
<feature type="transmembrane region" description="Helical" evidence="19">
    <location>
        <begin position="218"/>
        <end position="239"/>
    </location>
</feature>
<dbReference type="PANTHER" id="PTHR34148">
    <property type="entry name" value="ADENOSYLCOBINAMIDE-GDP RIBAZOLETRANSFERASE"/>
    <property type="match status" value="1"/>
</dbReference>
<evidence type="ECO:0000256" key="1">
    <source>
        <dbReference type="ARBA" id="ARBA00001946"/>
    </source>
</evidence>
<evidence type="ECO:0000256" key="6">
    <source>
        <dbReference type="ARBA" id="ARBA00015850"/>
    </source>
</evidence>
<accession>A0ABY7T0V5</accession>
<keyword evidence="8 19" id="KW-0169">Cobalamin biosynthesis</keyword>
<evidence type="ECO:0000256" key="16">
    <source>
        <dbReference type="ARBA" id="ARBA00032853"/>
    </source>
</evidence>
<evidence type="ECO:0000256" key="15">
    <source>
        <dbReference type="ARBA" id="ARBA00032605"/>
    </source>
</evidence>
<feature type="transmembrane region" description="Helical" evidence="19">
    <location>
        <begin position="173"/>
        <end position="198"/>
    </location>
</feature>
<proteinExistence type="inferred from homology"/>
<evidence type="ECO:0000256" key="5">
    <source>
        <dbReference type="ARBA" id="ARBA00013200"/>
    </source>
</evidence>
<dbReference type="Proteomes" id="UP001218412">
    <property type="component" value="Chromosome"/>
</dbReference>
<evidence type="ECO:0000256" key="18">
    <source>
        <dbReference type="ARBA" id="ARBA00049504"/>
    </source>
</evidence>
<keyword evidence="13 19" id="KW-0472">Membrane</keyword>
<dbReference type="PANTHER" id="PTHR34148:SF1">
    <property type="entry name" value="ADENOSYLCOBINAMIDE-GDP RIBAZOLETRANSFERASE"/>
    <property type="match status" value="1"/>
</dbReference>
<sequence>MPERAAQLLLALVFLTRVPLAHLLPARRLRLSGSAWAFPIVGAAVGGLAALPLLWSGPPLLMAVLSVALSVWLTGALHEDALADLADAAGGRDAESRLAIMRDSRIGSFGTMTLLLVTAARIASLSVLGPWHLIAASAGGRAGIVLAMARLAPARRNGLGRDAGRPGTRSVAAAGLIALLLLFPAGPAAWAALAAGLTASLLVMRRARIWLGGQTGDVLGATSVLTETAMLVAFATFGAR</sequence>
<dbReference type="EMBL" id="CP067134">
    <property type="protein sequence ID" value="WCR12186.1"/>
    <property type="molecule type" value="Genomic_DNA"/>
</dbReference>
<comment type="pathway">
    <text evidence="3 19">Cofactor biosynthesis; adenosylcobalamin biosynthesis; adenosylcobalamin from cob(II)yrinate a,c-diamide: step 7/7.</text>
</comment>
<comment type="catalytic activity">
    <reaction evidence="17 19">
        <text>alpha-ribazole + adenosylcob(III)inamide-GDP = adenosylcob(III)alamin + GMP + H(+)</text>
        <dbReference type="Rhea" id="RHEA:16049"/>
        <dbReference type="ChEBI" id="CHEBI:10329"/>
        <dbReference type="ChEBI" id="CHEBI:15378"/>
        <dbReference type="ChEBI" id="CHEBI:18408"/>
        <dbReference type="ChEBI" id="CHEBI:58115"/>
        <dbReference type="ChEBI" id="CHEBI:60487"/>
        <dbReference type="EC" id="2.7.8.26"/>
    </reaction>
</comment>
<evidence type="ECO:0000256" key="8">
    <source>
        <dbReference type="ARBA" id="ARBA00022573"/>
    </source>
</evidence>
<comment type="function">
    <text evidence="14 19">Joins adenosylcobinamide-GDP and alpha-ribazole to generate adenosylcobalamin (Ado-cobalamin). Also synthesizes adenosylcobalamin 5'-phosphate from adenosylcobinamide-GDP and alpha-ribazole 5'-phosphate.</text>
</comment>
<evidence type="ECO:0000256" key="9">
    <source>
        <dbReference type="ARBA" id="ARBA00022679"/>
    </source>
</evidence>
<evidence type="ECO:0000256" key="3">
    <source>
        <dbReference type="ARBA" id="ARBA00004663"/>
    </source>
</evidence>
<keyword evidence="11 19" id="KW-0460">Magnesium</keyword>
<feature type="transmembrane region" description="Helical" evidence="19">
    <location>
        <begin position="106"/>
        <end position="125"/>
    </location>
</feature>
<comment type="catalytic activity">
    <reaction evidence="18 19">
        <text>alpha-ribazole 5'-phosphate + adenosylcob(III)inamide-GDP = adenosylcob(III)alamin 5'-phosphate + GMP + H(+)</text>
        <dbReference type="Rhea" id="RHEA:23560"/>
        <dbReference type="ChEBI" id="CHEBI:15378"/>
        <dbReference type="ChEBI" id="CHEBI:57918"/>
        <dbReference type="ChEBI" id="CHEBI:58115"/>
        <dbReference type="ChEBI" id="CHEBI:60487"/>
        <dbReference type="ChEBI" id="CHEBI:60493"/>
        <dbReference type="EC" id="2.7.8.26"/>
    </reaction>
</comment>
<evidence type="ECO:0000256" key="14">
    <source>
        <dbReference type="ARBA" id="ARBA00025228"/>
    </source>
</evidence>
<reference evidence="20 21" key="1">
    <citation type="submission" date="2021-01" db="EMBL/GenBank/DDBJ databases">
        <title>Biogeographic distribution of Paracoccus.</title>
        <authorList>
            <person name="Hollensteiner J."/>
            <person name="Leineberger J."/>
            <person name="Brinkhoff T."/>
            <person name="Daniel R."/>
        </authorList>
    </citation>
    <scope>NUCLEOTIDE SEQUENCE [LARGE SCALE GENOMIC DNA]</scope>
    <source>
        <strain evidence="20 21">LMG25392</strain>
    </source>
</reference>